<feature type="transmembrane region" description="Helical" evidence="1">
    <location>
        <begin position="12"/>
        <end position="31"/>
    </location>
</feature>
<dbReference type="Proteomes" id="UP000031192">
    <property type="component" value="Unassembled WGS sequence"/>
</dbReference>
<evidence type="ECO:0000256" key="1">
    <source>
        <dbReference type="SAM" id="Phobius"/>
    </source>
</evidence>
<gene>
    <name evidence="2" type="ORF">MGU_05390</name>
</gene>
<sequence>MSSTSIRDGGIGAAVGVIIGILLGAAFVWFYSAKQRQGRPGEPVVYLRDPPRESGEFVKLVPKILTTMNHFHLCRKDGAELSKALGMTCAGFSMHTRNYYHRDKLPKVPESLDENLRRLFLGEELTRALKELIMNPKTRYHALTHLQVRVVLSNLDIHTIGPLSLLPLFVTEFFKSLPFTTSSYTAQNLSRGLMPLALWRKLTVYSMAKHKGLLPGPIKPPEIVSLQVNRLFNALADVLDHFAKDIEDGVPTHREELKKQIRYAVEFGYEIFSHGIEYQYQWQPEPTKDGIVVVPGLAELADDNATPHGNPKILEGTPEIRIPRKDPW</sequence>
<keyword evidence="1" id="KW-0472">Membrane</keyword>
<dbReference type="OrthoDB" id="5421765at2759"/>
<keyword evidence="1" id="KW-0812">Transmembrane</keyword>
<keyword evidence="1" id="KW-1133">Transmembrane helix</keyword>
<organism evidence="2 3">
    <name type="scientific">Metarhizium guizhouense (strain ARSEF 977)</name>
    <dbReference type="NCBI Taxonomy" id="1276136"/>
    <lineage>
        <taxon>Eukaryota</taxon>
        <taxon>Fungi</taxon>
        <taxon>Dikarya</taxon>
        <taxon>Ascomycota</taxon>
        <taxon>Pezizomycotina</taxon>
        <taxon>Sordariomycetes</taxon>
        <taxon>Hypocreomycetidae</taxon>
        <taxon>Hypocreales</taxon>
        <taxon>Clavicipitaceae</taxon>
        <taxon>Metarhizium</taxon>
    </lineage>
</organism>
<dbReference type="AlphaFoldDB" id="A0A0B4GX47"/>
<reference evidence="2 3" key="1">
    <citation type="journal article" date="2014" name="Proc. Natl. Acad. Sci. U.S.A.">
        <title>Trajectory and genomic determinants of fungal-pathogen speciation and host adaptation.</title>
        <authorList>
            <person name="Hu X."/>
            <person name="Xiao G."/>
            <person name="Zheng P."/>
            <person name="Shang Y."/>
            <person name="Su Y."/>
            <person name="Zhang X."/>
            <person name="Liu X."/>
            <person name="Zhan S."/>
            <person name="St Leger R.J."/>
            <person name="Wang C."/>
        </authorList>
    </citation>
    <scope>NUCLEOTIDE SEQUENCE [LARGE SCALE GENOMIC DNA]</scope>
    <source>
        <strain evidence="2 3">ARSEF 977</strain>
    </source>
</reference>
<accession>A0A0B4GX47</accession>
<proteinExistence type="predicted"/>
<comment type="caution">
    <text evidence="2">The sequence shown here is derived from an EMBL/GenBank/DDBJ whole genome shotgun (WGS) entry which is preliminary data.</text>
</comment>
<protein>
    <submittedName>
        <fullName evidence="2">Uncharacterized protein</fullName>
    </submittedName>
</protein>
<evidence type="ECO:0000313" key="2">
    <source>
        <dbReference type="EMBL" id="KID87358.1"/>
    </source>
</evidence>
<dbReference type="EMBL" id="AZNH01000016">
    <property type="protein sequence ID" value="KID87358.1"/>
    <property type="molecule type" value="Genomic_DNA"/>
</dbReference>
<evidence type="ECO:0000313" key="3">
    <source>
        <dbReference type="Proteomes" id="UP000031192"/>
    </source>
</evidence>
<keyword evidence="3" id="KW-1185">Reference proteome</keyword>
<dbReference type="HOGENOM" id="CLU_039749_1_0_1"/>
<name>A0A0B4GX47_METGA</name>